<organism evidence="1 2">
    <name type="scientific">Plasmopara halstedii</name>
    <name type="common">Downy mildew of sunflower</name>
    <dbReference type="NCBI Taxonomy" id="4781"/>
    <lineage>
        <taxon>Eukaryota</taxon>
        <taxon>Sar</taxon>
        <taxon>Stramenopiles</taxon>
        <taxon>Oomycota</taxon>
        <taxon>Peronosporomycetes</taxon>
        <taxon>Peronosporales</taxon>
        <taxon>Peronosporaceae</taxon>
        <taxon>Plasmopara</taxon>
    </lineage>
</organism>
<keyword evidence="2" id="KW-1185">Reference proteome</keyword>
<reference evidence="2" key="1">
    <citation type="submission" date="2014-09" db="EMBL/GenBank/DDBJ databases">
        <authorList>
            <person name="Sharma Rahul"/>
            <person name="Thines Marco"/>
        </authorList>
    </citation>
    <scope>NUCLEOTIDE SEQUENCE [LARGE SCALE GENOMIC DNA]</scope>
</reference>
<evidence type="ECO:0000313" key="2">
    <source>
        <dbReference type="Proteomes" id="UP000054928"/>
    </source>
</evidence>
<protein>
    <submittedName>
        <fullName evidence="1">Uncharacterized protein</fullName>
    </submittedName>
</protein>
<dbReference type="Proteomes" id="UP000054928">
    <property type="component" value="Unassembled WGS sequence"/>
</dbReference>
<dbReference type="EMBL" id="CCYD01003101">
    <property type="protein sequence ID" value="CEG49935.1"/>
    <property type="molecule type" value="Genomic_DNA"/>
</dbReference>
<evidence type="ECO:0000313" key="1">
    <source>
        <dbReference type="EMBL" id="CEG49935.1"/>
    </source>
</evidence>
<dbReference type="RefSeq" id="XP_024586304.1">
    <property type="nucleotide sequence ID" value="XM_024721179.1"/>
</dbReference>
<proteinExistence type="predicted"/>
<accession>A0A0P1B580</accession>
<dbReference type="GeneID" id="36402725"/>
<sequence>MRAEASTAMPAPKESDLDLALTLSEKPPTPIYNRRDKSVNLHLAIDKAVTAAPPDSALKLLNGLTLDQTRSLFAIANQRRITYPGSRITNDAIVQLCADRDDIPWFALWYVIFHDFCVKMGAITYERAKIQYSSSSKH</sequence>
<name>A0A0P1B580_PLAHL</name>
<dbReference type="AlphaFoldDB" id="A0A0P1B580"/>